<evidence type="ECO:0000313" key="1">
    <source>
        <dbReference type="EMBL" id="SFV75280.1"/>
    </source>
</evidence>
<proteinExistence type="predicted"/>
<dbReference type="SUPFAM" id="SSF56935">
    <property type="entry name" value="Porins"/>
    <property type="match status" value="1"/>
</dbReference>
<name>A0A1W1D449_9ZZZZ</name>
<sequence length="329" mass="36538">MQKSNLKRGFCTLLFGVSSLYATQSEFVYNNYWSINDNSSKNAIMVGATTATAKGYSAILTNPAGLSSNANIALYSRTSVTTTTAENNEKLTQTKAQNQLAFGALYRSFGIEYKLDDYVALGMGYGYESKYGLFSIGATYLIDTTKRATENATKETSSDEYATGNYSIIGMMWQKSFITPKHFYAIYLGISRKSSGKYSGNSGNQHIIPISPIKMSYGVGFETNIYKTSILLTMDHFTETWKSHNEERIGNAFGAKWFIFDKFSVGGGMSFQTNKNNPLGDINTLGVGVEYSIFNLHLNGSYTQRKTYRQNGDFYLKDEGAHLDVALTF</sequence>
<dbReference type="AlphaFoldDB" id="A0A1W1D449"/>
<reference evidence="1" key="1">
    <citation type="submission" date="2016-10" db="EMBL/GenBank/DDBJ databases">
        <authorList>
            <person name="de Groot N.N."/>
        </authorList>
    </citation>
    <scope>NUCLEOTIDE SEQUENCE</scope>
</reference>
<protein>
    <submittedName>
        <fullName evidence="1">Uncharacterized protein</fullName>
    </submittedName>
</protein>
<accession>A0A1W1D449</accession>
<gene>
    <name evidence="1" type="ORF">MNB_SM-3-8</name>
</gene>
<organism evidence="1">
    <name type="scientific">hydrothermal vent metagenome</name>
    <dbReference type="NCBI Taxonomy" id="652676"/>
    <lineage>
        <taxon>unclassified sequences</taxon>
        <taxon>metagenomes</taxon>
        <taxon>ecological metagenomes</taxon>
    </lineage>
</organism>
<dbReference type="EMBL" id="FPHP01000027">
    <property type="protein sequence ID" value="SFV75280.1"/>
    <property type="molecule type" value="Genomic_DNA"/>
</dbReference>